<dbReference type="Gene3D" id="3.40.47.10">
    <property type="match status" value="2"/>
</dbReference>
<dbReference type="Pfam" id="PF02801">
    <property type="entry name" value="Ketoacyl-synt_C"/>
    <property type="match status" value="1"/>
</dbReference>
<dbReference type="InterPro" id="IPR020841">
    <property type="entry name" value="PKS_Beta-ketoAc_synthase_dom"/>
</dbReference>
<dbReference type="GO" id="GO:0005829">
    <property type="term" value="C:cytosol"/>
    <property type="evidence" value="ECO:0007669"/>
    <property type="project" value="TreeGrafter"/>
</dbReference>
<comment type="caution">
    <text evidence="6">The sequence shown here is derived from an EMBL/GenBank/DDBJ whole genome shotgun (WGS) entry which is preliminary data.</text>
</comment>
<dbReference type="GO" id="GO:0004315">
    <property type="term" value="F:3-oxoacyl-[acyl-carrier-protein] synthase activity"/>
    <property type="evidence" value="ECO:0007669"/>
    <property type="project" value="TreeGrafter"/>
</dbReference>
<dbReference type="PANTHER" id="PTHR11712">
    <property type="entry name" value="POLYKETIDE SYNTHASE-RELATED"/>
    <property type="match status" value="1"/>
</dbReference>
<keyword evidence="3 4" id="KW-0808">Transferase</keyword>
<reference evidence="6 7" key="1">
    <citation type="submission" date="2018-06" db="EMBL/GenBank/DDBJ databases">
        <title>Azoarcus communis strain SWub3 genome.</title>
        <authorList>
            <person name="Zorraquino Salvo V."/>
            <person name="Toubiana D."/>
            <person name="Blumwald E."/>
        </authorList>
    </citation>
    <scope>NUCLEOTIDE SEQUENCE [LARGE SCALE GENOMIC DNA]</scope>
    <source>
        <strain evidence="6 7">SWub3</strain>
    </source>
</reference>
<evidence type="ECO:0000256" key="1">
    <source>
        <dbReference type="ARBA" id="ARBA00005194"/>
    </source>
</evidence>
<evidence type="ECO:0000259" key="5">
    <source>
        <dbReference type="PROSITE" id="PS52004"/>
    </source>
</evidence>
<evidence type="ECO:0000256" key="4">
    <source>
        <dbReference type="RuleBase" id="RU003694"/>
    </source>
</evidence>
<comment type="similarity">
    <text evidence="2 4">Belongs to the thiolase-like superfamily. Beta-ketoacyl-ACP synthases family.</text>
</comment>
<dbReference type="InterPro" id="IPR016039">
    <property type="entry name" value="Thiolase-like"/>
</dbReference>
<dbReference type="InterPro" id="IPR014030">
    <property type="entry name" value="Ketoacyl_synth_N"/>
</dbReference>
<dbReference type="InterPro" id="IPR014031">
    <property type="entry name" value="Ketoacyl_synth_C"/>
</dbReference>
<comment type="pathway">
    <text evidence="1">Lipid metabolism; fatty acid biosynthesis.</text>
</comment>
<proteinExistence type="inferred from homology"/>
<keyword evidence="7" id="KW-1185">Reference proteome</keyword>
<dbReference type="PROSITE" id="PS52004">
    <property type="entry name" value="KS3_2"/>
    <property type="match status" value="1"/>
</dbReference>
<dbReference type="PANTHER" id="PTHR11712:SF336">
    <property type="entry name" value="3-OXOACYL-[ACYL-CARRIER-PROTEIN] SYNTHASE, MITOCHONDRIAL"/>
    <property type="match status" value="1"/>
</dbReference>
<evidence type="ECO:0000313" key="7">
    <source>
        <dbReference type="Proteomes" id="UP000248259"/>
    </source>
</evidence>
<dbReference type="EMBL" id="QKOE01000008">
    <property type="protein sequence ID" value="PZA16230.1"/>
    <property type="molecule type" value="Genomic_DNA"/>
</dbReference>
<sequence>MNRPVYIAALGHCSALGSDTGTALAALRAGTRPSTRHRLLDRDWPCYRLPFDDPDWLTRARRAVRHVGQALMPALPTADACRSALFVASSSLQIGAIEEDARKLGTISLPTDAAAFSAQLAQWLGIGGTPWTFSTTCTSALAALDAAATQIRHGHLEHAVVLGIELANDTTLAGFAGLGLLADTPEGAGLVLGEAVAGVVLSAQPGTGWQLAACRLGVDSHSPTGPSPDGRIIAQVIHAALDDARLTAAEIDLLKPHGGGLSATADAEANALDAVFGTQDPPQREYKSGIGHTLGASGLAELTLLLADLAQAGAQPRHILLDLIGFGGSIGALVISADTAAHSSLHTRELDVQPDACPASHATQLELDSKTLSARARALHGAPLRRAGALTEACLVGVADILQDRPPTRSTAVLFASRSGPRHAFTTVLADLCLRGEDPMPFDFLATQAALAALPMQKMWPDIDYVCHLPITGDEVIHLQRMMQLATAWLREGRHDRVLCGIVEPGDDRHRAQWHCFEH</sequence>
<evidence type="ECO:0000313" key="6">
    <source>
        <dbReference type="EMBL" id="PZA16230.1"/>
    </source>
</evidence>
<evidence type="ECO:0000256" key="2">
    <source>
        <dbReference type="ARBA" id="ARBA00008467"/>
    </source>
</evidence>
<protein>
    <recommendedName>
        <fullName evidence="5">Ketosynthase family 3 (KS3) domain-containing protein</fullName>
    </recommendedName>
</protein>
<dbReference type="GO" id="GO:0006633">
    <property type="term" value="P:fatty acid biosynthetic process"/>
    <property type="evidence" value="ECO:0007669"/>
    <property type="project" value="TreeGrafter"/>
</dbReference>
<dbReference type="OrthoDB" id="8834566at2"/>
<organism evidence="6 7">
    <name type="scientific">Parazoarcus communis SWub3 = DSM 12120</name>
    <dbReference type="NCBI Taxonomy" id="1121029"/>
    <lineage>
        <taxon>Bacteria</taxon>
        <taxon>Pseudomonadati</taxon>
        <taxon>Pseudomonadota</taxon>
        <taxon>Betaproteobacteria</taxon>
        <taxon>Rhodocyclales</taxon>
        <taxon>Zoogloeaceae</taxon>
        <taxon>Parazoarcus</taxon>
    </lineage>
</organism>
<dbReference type="AlphaFoldDB" id="A0A323UX72"/>
<name>A0A323UX72_9RHOO</name>
<dbReference type="InterPro" id="IPR000794">
    <property type="entry name" value="Beta-ketoacyl_synthase"/>
</dbReference>
<evidence type="ECO:0000256" key="3">
    <source>
        <dbReference type="ARBA" id="ARBA00022679"/>
    </source>
</evidence>
<feature type="domain" description="Ketosynthase family 3 (KS3)" evidence="5">
    <location>
        <begin position="1"/>
        <end position="337"/>
    </location>
</feature>
<dbReference type="RefSeq" id="WP_110525202.1">
    <property type="nucleotide sequence ID" value="NZ_QKOE01000008.1"/>
</dbReference>
<dbReference type="SUPFAM" id="SSF53901">
    <property type="entry name" value="Thiolase-like"/>
    <property type="match status" value="1"/>
</dbReference>
<dbReference type="SMART" id="SM00825">
    <property type="entry name" value="PKS_KS"/>
    <property type="match status" value="1"/>
</dbReference>
<dbReference type="Pfam" id="PF00109">
    <property type="entry name" value="ketoacyl-synt"/>
    <property type="match status" value="1"/>
</dbReference>
<accession>A0A323UX72</accession>
<dbReference type="Proteomes" id="UP000248259">
    <property type="component" value="Unassembled WGS sequence"/>
</dbReference>
<gene>
    <name evidence="6" type="ORF">DNK49_13035</name>
</gene>